<keyword evidence="1" id="KW-0812">Transmembrane</keyword>
<evidence type="ECO:0000256" key="1">
    <source>
        <dbReference type="SAM" id="Phobius"/>
    </source>
</evidence>
<reference evidence="2" key="3">
    <citation type="submission" date="2000-06" db="EMBL/GenBank/DDBJ databases">
        <authorList>
            <person name="Cheuk R."/>
            <person name="Shinn P."/>
            <person name="Brooks S."/>
            <person name="Buehler E."/>
            <person name="Chao Q."/>
            <person name="Johnson-Hopson C."/>
            <person name="Khan S."/>
            <person name="Kim C."/>
            <person name="Altafi H."/>
            <person name="Bei B."/>
            <person name="Chin C."/>
            <person name="Chiou J."/>
            <person name="Choi E."/>
            <person name="Conn L."/>
            <person name="Conway A."/>
            <person name="Gonzalez A."/>
            <person name="Hansen N."/>
            <person name="Howing B."/>
            <person name="Koo T."/>
            <person name="Lam B."/>
            <person name="Lee J."/>
            <person name="Lenz C."/>
            <person name="Li J."/>
            <person name="Liu A."/>
            <person name="Liu J."/>
            <person name="Liu S."/>
            <person name="Mukharsky N."/>
            <person name="Nguyen M."/>
            <person name="Palm C."/>
            <person name="Pham P."/>
            <person name="Sakano H."/>
            <person name="Schwartz J."/>
            <person name="Southwick A."/>
            <person name="Thaveri A."/>
            <person name="Toriumi M."/>
            <person name="Vaysberg M."/>
            <person name="Yu G."/>
            <person name="Davis R."/>
            <person name="Federspiel N."/>
            <person name="Theologis A."/>
            <person name="Ecker J."/>
        </authorList>
    </citation>
    <scope>NUCLEOTIDE SEQUENCE</scope>
</reference>
<evidence type="ECO:0000313" key="2">
    <source>
        <dbReference type="EMBL" id="AAF79600.1"/>
    </source>
</evidence>
<protein>
    <submittedName>
        <fullName evidence="2">F5M15.1</fullName>
    </submittedName>
</protein>
<dbReference type="EMBL" id="AC027665">
    <property type="protein sequence ID" value="AAF79600.1"/>
    <property type="molecule type" value="Genomic_DNA"/>
</dbReference>
<keyword evidence="1" id="KW-0472">Membrane</keyword>
<proteinExistence type="predicted"/>
<reference key="1">
    <citation type="journal article" date="2000" name="Nature">
        <title>Sequence and analysis of chromosome 1 of the plant Arabidopsis thaliana.</title>
        <authorList>
            <person name="Theologis A."/>
            <person name="Ecker J.R."/>
            <person name="Palm C.J."/>
            <person name="Federspiel N.A."/>
            <person name="Kaul S."/>
            <person name="White O."/>
            <person name="Alonso J."/>
            <person name="Altafi H."/>
            <person name="Araujo R."/>
            <person name="Bowman C.L."/>
            <person name="Brooks S.Y."/>
            <person name="Buehler E."/>
            <person name="Chan A."/>
            <person name="Chao Q."/>
            <person name="Chen H."/>
            <person name="Cheuk R.F."/>
            <person name="Chin C.W."/>
            <person name="Chung M.K."/>
            <person name="Conn L."/>
            <person name="Conway A.B."/>
            <person name="Conway A.R."/>
            <person name="Creasy T.H."/>
            <person name="Dewar K."/>
            <person name="Dunn P."/>
            <person name="Etgu P."/>
            <person name="Feldblyum T.V."/>
            <person name="Feng J."/>
            <person name="Fong B."/>
            <person name="Fujii C.Y."/>
            <person name="Gill J.E."/>
            <person name="Goldsmith A.D."/>
            <person name="Haas B."/>
            <person name="Hansen N.F."/>
            <person name="Hughes B."/>
            <person name="Huizar L."/>
            <person name="Hunter J.L."/>
            <person name="Jenkins J."/>
            <person name="Johnson-Hopson C."/>
            <person name="Khan S."/>
            <person name="Khaykin E."/>
            <person name="Kim C.J."/>
            <person name="Koo H.L."/>
            <person name="Kremenetskaia I."/>
            <person name="Kurtz D.B."/>
            <person name="Kwan A."/>
            <person name="Lam B."/>
            <person name="Langin-Hooper S."/>
            <person name="Lee A."/>
            <person name="Lee J.M."/>
            <person name="Lenz C.A."/>
            <person name="Li J.H."/>
            <person name="Li Y."/>
            <person name="Lin X."/>
            <person name="Liu S.X."/>
            <person name="Liu Z.A."/>
            <person name="Luros J.S."/>
            <person name="Maiti R."/>
            <person name="Marziali A."/>
            <person name="Militscher J."/>
            <person name="Miranda M."/>
            <person name="Nguyen M."/>
            <person name="Nierman W.C."/>
            <person name="Osborne B.I."/>
            <person name="Pai G."/>
            <person name="Peterson J."/>
            <person name="Pham P.K."/>
            <person name="Rizzo M."/>
            <person name="Rooney T."/>
            <person name="Rowley D."/>
            <person name="Sakano H."/>
            <person name="Salzberg S.L."/>
            <person name="Schwartz J.R."/>
            <person name="Shinn P."/>
            <person name="Southwick A.M."/>
            <person name="Sun H."/>
            <person name="Tallon L.J."/>
            <person name="Tambunga G."/>
            <person name="Toriumi M.J."/>
            <person name="Town C.D."/>
            <person name="Utterback T."/>
            <person name="Van Aken S."/>
            <person name="Vaysberg M."/>
            <person name="Vysotskaia V.S."/>
            <person name="Walker M."/>
            <person name="Wu D."/>
            <person name="Yu G."/>
            <person name="Fraser C.M."/>
            <person name="Venter J.C."/>
            <person name="Davis R.W."/>
        </authorList>
    </citation>
    <scope>NUCLEOTIDE SEQUENCE [LARGE SCALE GENOMIC DNA]</scope>
    <source>
        <strain>cv. Columbia</strain>
    </source>
</reference>
<organism evidence="2">
    <name type="scientific">Arabidopsis thaliana</name>
    <name type="common">Mouse-ear cress</name>
    <dbReference type="NCBI Taxonomy" id="3702"/>
    <lineage>
        <taxon>Eukaryota</taxon>
        <taxon>Viridiplantae</taxon>
        <taxon>Streptophyta</taxon>
        <taxon>Embryophyta</taxon>
        <taxon>Tracheophyta</taxon>
        <taxon>Spermatophyta</taxon>
        <taxon>Magnoliopsida</taxon>
        <taxon>eudicotyledons</taxon>
        <taxon>Gunneridae</taxon>
        <taxon>Pentapetalae</taxon>
        <taxon>rosids</taxon>
        <taxon>malvids</taxon>
        <taxon>Brassicales</taxon>
        <taxon>Brassicaceae</taxon>
        <taxon>Camelineae</taxon>
        <taxon>Arabidopsis</taxon>
    </lineage>
</organism>
<feature type="transmembrane region" description="Helical" evidence="1">
    <location>
        <begin position="81"/>
        <end position="98"/>
    </location>
</feature>
<accession>Q9LMX0</accession>
<feature type="transmembrane region" description="Helical" evidence="1">
    <location>
        <begin position="40"/>
        <end position="61"/>
    </location>
</feature>
<dbReference type="AlphaFoldDB" id="Q9LMX0"/>
<name>Q9LMX0_ARATH</name>
<keyword evidence="1" id="KW-1133">Transmembrane helix</keyword>
<reference evidence="2" key="2">
    <citation type="submission" date="2000-05" db="EMBL/GenBank/DDBJ databases">
        <title>Genomic sequence for Arabidopsis thaliana BAC F5M15 from chromosome I.</title>
        <authorList>
            <person name="Chao Q."/>
            <person name="Brooks S."/>
            <person name="Buehler E."/>
            <person name="Johnson-Hopson C."/>
            <person name="Khan S."/>
            <person name="Kim C."/>
            <person name="Shinn P."/>
            <person name="Altafi H."/>
            <person name="Bei Q."/>
            <person name="Chin C."/>
            <person name="Chiou J."/>
            <person name="Choi E."/>
            <person name="Conn L."/>
            <person name="Conway A."/>
            <person name="Gonzales A."/>
            <person name="Hansen N."/>
            <person name="Howng B."/>
            <person name="Koo T."/>
            <person name="Lam B."/>
            <person name="Lee J."/>
            <person name="Lenz C."/>
            <person name="Li J."/>
            <person name="Liu A."/>
            <person name="Liu K."/>
            <person name="Liu S."/>
            <person name="Mukharsky N."/>
            <person name="Nguyen M."/>
            <person name="Palm C."/>
            <person name="Pham P."/>
            <person name="Sakano H."/>
            <person name="Schwartz J."/>
            <person name="Southwick A."/>
            <person name="Thaveri A."/>
            <person name="Toriumi M."/>
            <person name="Vaysberg M."/>
            <person name="Yu G."/>
            <person name="Federspiel N.A."/>
            <person name="Theologis A."/>
            <person name="Ecker J.R."/>
        </authorList>
    </citation>
    <scope>NUCLEOTIDE SEQUENCE</scope>
</reference>
<sequence>MSIGYLKEEEEAFSIGYLSQGFSGMKSCGKSRLICCDMKIYGTSLSLFVQIVATSIIFLGVKRENKREKKNHRSHAGCRIYSLYFFLIFLEIFRYIFVCPNLGHKTK</sequence>